<feature type="domain" description="SLH" evidence="2">
    <location>
        <begin position="413"/>
        <end position="466"/>
    </location>
</feature>
<dbReference type="Pfam" id="PF00395">
    <property type="entry name" value="SLH"/>
    <property type="match status" value="1"/>
</dbReference>
<dbReference type="Gene3D" id="1.10.530.10">
    <property type="match status" value="1"/>
</dbReference>
<dbReference type="Pfam" id="PF01464">
    <property type="entry name" value="SLT"/>
    <property type="match status" value="1"/>
</dbReference>
<name>A0ABS2MX34_9BACI</name>
<evidence type="ECO:0000256" key="1">
    <source>
        <dbReference type="ARBA" id="ARBA00022729"/>
    </source>
</evidence>
<dbReference type="EMBL" id="JAFBDR010000003">
    <property type="protein sequence ID" value="MBM7570439.1"/>
    <property type="molecule type" value="Genomic_DNA"/>
</dbReference>
<dbReference type="InterPro" id="IPR008258">
    <property type="entry name" value="Transglycosylase_SLT_dom_1"/>
</dbReference>
<dbReference type="PROSITE" id="PS51272">
    <property type="entry name" value="SLH"/>
    <property type="match status" value="1"/>
</dbReference>
<evidence type="ECO:0000259" key="2">
    <source>
        <dbReference type="PROSITE" id="PS51272"/>
    </source>
</evidence>
<reference evidence="3 4" key="1">
    <citation type="submission" date="2021-01" db="EMBL/GenBank/DDBJ databases">
        <title>Genomic Encyclopedia of Type Strains, Phase IV (KMG-IV): sequencing the most valuable type-strain genomes for metagenomic binning, comparative biology and taxonomic classification.</title>
        <authorList>
            <person name="Goeker M."/>
        </authorList>
    </citation>
    <scope>NUCLEOTIDE SEQUENCE [LARGE SCALE GENOMIC DNA]</scope>
    <source>
        <strain evidence="3 4">DSM 23711</strain>
    </source>
</reference>
<comment type="caution">
    <text evidence="3">The sequence shown here is derived from an EMBL/GenBank/DDBJ whole genome shotgun (WGS) entry which is preliminary data.</text>
</comment>
<dbReference type="InterPro" id="IPR001119">
    <property type="entry name" value="SLH_dom"/>
</dbReference>
<evidence type="ECO:0000313" key="4">
    <source>
        <dbReference type="Proteomes" id="UP001296943"/>
    </source>
</evidence>
<organism evidence="3 4">
    <name type="scientific">Aquibacillus albus</name>
    <dbReference type="NCBI Taxonomy" id="1168171"/>
    <lineage>
        <taxon>Bacteria</taxon>
        <taxon>Bacillati</taxon>
        <taxon>Bacillota</taxon>
        <taxon>Bacilli</taxon>
        <taxon>Bacillales</taxon>
        <taxon>Bacillaceae</taxon>
        <taxon>Aquibacillus</taxon>
    </lineage>
</organism>
<dbReference type="Proteomes" id="UP001296943">
    <property type="component" value="Unassembled WGS sequence"/>
</dbReference>
<keyword evidence="4" id="KW-1185">Reference proteome</keyword>
<evidence type="ECO:0000313" key="3">
    <source>
        <dbReference type="EMBL" id="MBM7570439.1"/>
    </source>
</evidence>
<dbReference type="InterPro" id="IPR023346">
    <property type="entry name" value="Lysozyme-like_dom_sf"/>
</dbReference>
<accession>A0ABS2MX34</accession>
<dbReference type="RefSeq" id="WP_204497849.1">
    <property type="nucleotide sequence ID" value="NZ_JAFBDR010000003.1"/>
</dbReference>
<keyword evidence="1" id="KW-0732">Signal</keyword>
<sequence>MKKLVIVLVFIFGIIGLKQLPVQANESNNLPIDEVKEKITNIAQQYDIPPEILKAIAFIETGYKQFQEDGSPIVSNDGGIGMMQVTPGKIDIEVDEEKLKTDLTYNIEIAAQVLIAKWNLSYLPEMNDQDRTVLENWYFAIMAYNGLSKQNDPNENPDEAYQERVYDRMEGSSLIYWNDHHFDFPTFDIRYEDNSNSMKFAEGKHYTTETQTPSQQLFEQGDLVYIDERDGSVSLRSAVTEGNVVTKLWPYTPLTIVDAPTESPSMDNDFVYYPVEGVTVEGFVASAYLNQGKESMVFSDAGDDRRAAALGFVALNDFANGYPGGSFGSHDPLKREHVAVILDNTLQLTMPSDYEMKADDVDPGNAYIEQLAKAEFNGLLGGGGKLRPKEFLTRAQMAQVMSDAFEDYFEKPTSTHTFKDQEHIWNPEAVNLIYHNNVTVADPFHPNIDITRSQFAIFLYRTMVDF</sequence>
<gene>
    <name evidence="3" type="ORF">JOC48_000917</name>
</gene>
<proteinExistence type="predicted"/>
<protein>
    <recommendedName>
        <fullName evidence="2">SLH domain-containing protein</fullName>
    </recommendedName>
</protein>
<dbReference type="SUPFAM" id="SSF53955">
    <property type="entry name" value="Lysozyme-like"/>
    <property type="match status" value="1"/>
</dbReference>